<name>A0A369PR47_9SPHI</name>
<proteinExistence type="predicted"/>
<reference evidence="1 2" key="1">
    <citation type="submission" date="2018-07" db="EMBL/GenBank/DDBJ databases">
        <title>Pedobacter sp. nov., isolated from soil.</title>
        <authorList>
            <person name="Zhou L.Y."/>
            <person name="Du Z.J."/>
        </authorList>
    </citation>
    <scope>NUCLEOTIDE SEQUENCE [LARGE SCALE GENOMIC DNA]</scope>
    <source>
        <strain evidence="1 2">JDX94</strain>
    </source>
</reference>
<dbReference type="RefSeq" id="WP_115404496.1">
    <property type="nucleotide sequence ID" value="NZ_QPKV01000010.1"/>
</dbReference>
<accession>A0A369PR47</accession>
<evidence type="ECO:0008006" key="3">
    <source>
        <dbReference type="Google" id="ProtNLM"/>
    </source>
</evidence>
<evidence type="ECO:0000313" key="2">
    <source>
        <dbReference type="Proteomes" id="UP000253961"/>
    </source>
</evidence>
<dbReference type="AlphaFoldDB" id="A0A369PR47"/>
<comment type="caution">
    <text evidence="1">The sequence shown here is derived from an EMBL/GenBank/DDBJ whole genome shotgun (WGS) entry which is preliminary data.</text>
</comment>
<evidence type="ECO:0000313" key="1">
    <source>
        <dbReference type="EMBL" id="RDC54740.1"/>
    </source>
</evidence>
<organism evidence="1 2">
    <name type="scientific">Pedobacter chinensis</name>
    <dbReference type="NCBI Taxonomy" id="2282421"/>
    <lineage>
        <taxon>Bacteria</taxon>
        <taxon>Pseudomonadati</taxon>
        <taxon>Bacteroidota</taxon>
        <taxon>Sphingobacteriia</taxon>
        <taxon>Sphingobacteriales</taxon>
        <taxon>Sphingobacteriaceae</taxon>
        <taxon>Pedobacter</taxon>
    </lineage>
</organism>
<gene>
    <name evidence="1" type="ORF">DU508_19750</name>
</gene>
<sequence length="428" mass="50900">MAQTIKIFISSSIKFAGLRDYIRLFFDSKNKIYKDRIFFETVVCEDFDNHKEGGSQNKYNDSIAECNYMLLFYSNRVGIYTREEFIVSKNGNIKTYVYKLPDNISAESIADQESVTQFNELLTNVNYFEEVADNVDQLLNKFYNNIERRDILDLIANPVLKEQFFLSKKLYKINRENSIAYFKANLKNYAQNSCTLFFYKAKKRDQPNYYNFRLDETLNRDDLKLSTSFRYIDLNNVFHPEEDKDKWLIRFLSEFNTVFDAKLTLESNYPSVADFMDAFYDLLRCNHTCNLILPFRLVGQLELDDQFFVSNIIEFLRLFDFNKNNEKGIFLHFVFNLDIDDEKDTLFYNEIKKAFNIQDYTALKSINRSDFEKWAELYSENVEVQEDLVDKMIDSLNKLNYSLPTQMSRVEHAVQKMIEELDNSEPRN</sequence>
<dbReference type="EMBL" id="QPKV01000010">
    <property type="protein sequence ID" value="RDC54740.1"/>
    <property type="molecule type" value="Genomic_DNA"/>
</dbReference>
<protein>
    <recommendedName>
        <fullName evidence="3">DUF4062 domain-containing protein</fullName>
    </recommendedName>
</protein>
<keyword evidence="2" id="KW-1185">Reference proteome</keyword>
<dbReference type="Proteomes" id="UP000253961">
    <property type="component" value="Unassembled WGS sequence"/>
</dbReference>
<dbReference type="OrthoDB" id="1038419at2"/>